<dbReference type="Gene3D" id="2.120.10.80">
    <property type="entry name" value="Kelch-type beta propeller"/>
    <property type="match status" value="2"/>
</dbReference>
<dbReference type="PANTHER" id="PTHR45632">
    <property type="entry name" value="LD33804P"/>
    <property type="match status" value="1"/>
</dbReference>
<dbReference type="SUPFAM" id="SSF117281">
    <property type="entry name" value="Kelch motif"/>
    <property type="match status" value="1"/>
</dbReference>
<comment type="caution">
    <text evidence="2">The sequence shown here is derived from an EMBL/GenBank/DDBJ whole genome shotgun (WGS) entry which is preliminary data.</text>
</comment>
<evidence type="ECO:0000313" key="3">
    <source>
        <dbReference type="Proteomes" id="UP001196565"/>
    </source>
</evidence>
<name>A0ABS7ABK2_9PROT</name>
<dbReference type="SMART" id="SM00612">
    <property type="entry name" value="Kelch"/>
    <property type="match status" value="5"/>
</dbReference>
<evidence type="ECO:0000313" key="2">
    <source>
        <dbReference type="EMBL" id="MBW6399663.1"/>
    </source>
</evidence>
<proteinExistence type="predicted"/>
<dbReference type="InterPro" id="IPR015915">
    <property type="entry name" value="Kelch-typ_b-propeller"/>
</dbReference>
<dbReference type="EMBL" id="JAHYBZ010000006">
    <property type="protein sequence ID" value="MBW6399663.1"/>
    <property type="molecule type" value="Genomic_DNA"/>
</dbReference>
<gene>
    <name evidence="2" type="ORF">KPL78_17520</name>
</gene>
<keyword evidence="3" id="KW-1185">Reference proteome</keyword>
<protein>
    <submittedName>
        <fullName evidence="2">Galactose oxidase</fullName>
    </submittedName>
</protein>
<reference evidence="2 3" key="1">
    <citation type="submission" date="2021-07" db="EMBL/GenBank/DDBJ databases">
        <authorList>
            <person name="So Y."/>
        </authorList>
    </citation>
    <scope>NUCLEOTIDE SEQUENCE [LARGE SCALE GENOMIC DNA]</scope>
    <source>
        <strain evidence="2 3">HJA6</strain>
    </source>
</reference>
<organism evidence="2 3">
    <name type="scientific">Roseomonas alba</name>
    <dbReference type="NCBI Taxonomy" id="2846776"/>
    <lineage>
        <taxon>Bacteria</taxon>
        <taxon>Pseudomonadati</taxon>
        <taxon>Pseudomonadota</taxon>
        <taxon>Alphaproteobacteria</taxon>
        <taxon>Acetobacterales</taxon>
        <taxon>Roseomonadaceae</taxon>
        <taxon>Roseomonas</taxon>
    </lineage>
</organism>
<dbReference type="RefSeq" id="WP_219764269.1">
    <property type="nucleotide sequence ID" value="NZ_JAHYBZ010000006.1"/>
</dbReference>
<evidence type="ECO:0000256" key="1">
    <source>
        <dbReference type="SAM" id="MobiDB-lite"/>
    </source>
</evidence>
<dbReference type="Proteomes" id="UP001196565">
    <property type="component" value="Unassembled WGS sequence"/>
</dbReference>
<accession>A0ABS7ABK2</accession>
<dbReference type="InterPro" id="IPR006652">
    <property type="entry name" value="Kelch_1"/>
</dbReference>
<feature type="region of interest" description="Disordered" evidence="1">
    <location>
        <begin position="22"/>
        <end position="45"/>
    </location>
</feature>
<sequence length="369" mass="39488">MHRRTMMATGAVLLASGGMARAQHAHGGGNIPADQMSALRGPNPQGLTPDQLAQRVIDSPAPAGPPGRWVSRAPLPLPRSEMAWATSWAGKLHVIGGYAQGQVDKPYHHVYDPGADRWTEAAPIPRGANHVAVVADAGRIYALGGFTEQNRASDALGFVYVVAEDRWDRIAPMSRPRGAAAVAAVAGKIYVIGGATDPAAERASIGWTEVYDPQADRWSLLRAMPAARDHVGVAVWEGKIHIIGGRFNTFENNTALHHVYDPATDTWRLRAPIPTPRSGHGMVLLNGRMWCFGGEERLYDAQNRPIDRVIGSLESYDPATDTWQSHAPMPTPRHGLGAALLGDWIHVAGGGPIVGGGIQTSVHEAFTPT</sequence>
<dbReference type="Pfam" id="PF24681">
    <property type="entry name" value="Kelch_KLHDC2_KLHL20_DRC7"/>
    <property type="match status" value="1"/>
</dbReference>
<dbReference type="PANTHER" id="PTHR45632:SF24">
    <property type="entry name" value="GALACTOSE OXIDASE"/>
    <property type="match status" value="1"/>
</dbReference>